<feature type="transmembrane region" description="Helical" evidence="1">
    <location>
        <begin position="201"/>
        <end position="222"/>
    </location>
</feature>
<accession>A0A918Q8E3</accession>
<protein>
    <submittedName>
        <fullName evidence="3">Membrane protein</fullName>
    </submittedName>
</protein>
<comment type="caution">
    <text evidence="3">The sequence shown here is derived from an EMBL/GenBank/DDBJ whole genome shotgun (WGS) entry which is preliminary data.</text>
</comment>
<feature type="transmembrane region" description="Helical" evidence="1">
    <location>
        <begin position="12"/>
        <end position="29"/>
    </location>
</feature>
<feature type="transmembrane region" description="Helical" evidence="1">
    <location>
        <begin position="142"/>
        <end position="161"/>
    </location>
</feature>
<organism evidence="3 4">
    <name type="scientific">Asticcacaulis endophyticus</name>
    <dbReference type="NCBI Taxonomy" id="1395890"/>
    <lineage>
        <taxon>Bacteria</taxon>
        <taxon>Pseudomonadati</taxon>
        <taxon>Pseudomonadota</taxon>
        <taxon>Alphaproteobacteria</taxon>
        <taxon>Caulobacterales</taxon>
        <taxon>Caulobacteraceae</taxon>
        <taxon>Asticcacaulis</taxon>
    </lineage>
</organism>
<feature type="transmembrane region" description="Helical" evidence="1">
    <location>
        <begin position="302"/>
        <end position="318"/>
    </location>
</feature>
<dbReference type="Proteomes" id="UP000662572">
    <property type="component" value="Unassembled WGS sequence"/>
</dbReference>
<keyword evidence="1" id="KW-1133">Transmembrane helix</keyword>
<proteinExistence type="predicted"/>
<gene>
    <name evidence="3" type="ORF">GCM10011273_22420</name>
</gene>
<dbReference type="RefSeq" id="WP_189486515.1">
    <property type="nucleotide sequence ID" value="NZ_BMZB01000002.1"/>
</dbReference>
<evidence type="ECO:0000313" key="4">
    <source>
        <dbReference type="Proteomes" id="UP000662572"/>
    </source>
</evidence>
<evidence type="ECO:0000256" key="1">
    <source>
        <dbReference type="SAM" id="Phobius"/>
    </source>
</evidence>
<feature type="transmembrane region" description="Helical" evidence="1">
    <location>
        <begin position="41"/>
        <end position="58"/>
    </location>
</feature>
<sequence length="372" mass="40920">MDRLRFTALDVFRGLTVCVMIVVNTSGAGAEPYYQLQHAQWFGFTLADLVFPSFLFAVGNSMAFASRRTLPNDQFLLKVAKRTALIFLLGYLMYWFPFVHQLPDGSWAFNDVGQTRIMGVLQRIALCYGAAALAARYLPVKGIIALCAALLFGYWVALMAFGPAGEPLSMVGNIGAQIDRAVLGLDHMYRGGAKGYEPEGLFSTLPAIVNVLAGYLAGLAIVKASDHRTAVSKMLVAGVALVAAGLIWSLFFPLSKRIWTSSFVLLTIGIDCLILAALITYTEIQKLNFGVKFFEIFGKNPLVIYLFSELLVISLQTFTTPAGTKLYDWVGIHLFQAILPGAIGSLICAIVYMLVCWLLGWWMDRKNIIIKL</sequence>
<dbReference type="PANTHER" id="PTHR31061">
    <property type="entry name" value="LD22376P"/>
    <property type="match status" value="1"/>
</dbReference>
<keyword evidence="1" id="KW-0472">Membrane</keyword>
<keyword evidence="4" id="KW-1185">Reference proteome</keyword>
<feature type="transmembrane region" description="Helical" evidence="1">
    <location>
        <begin position="338"/>
        <end position="362"/>
    </location>
</feature>
<dbReference type="AlphaFoldDB" id="A0A918Q8E3"/>
<feature type="transmembrane region" description="Helical" evidence="1">
    <location>
        <begin position="117"/>
        <end position="135"/>
    </location>
</feature>
<dbReference type="PANTHER" id="PTHR31061:SF24">
    <property type="entry name" value="LD22376P"/>
    <property type="match status" value="1"/>
</dbReference>
<dbReference type="Pfam" id="PF07786">
    <property type="entry name" value="HGSNAT_cat"/>
    <property type="match status" value="1"/>
</dbReference>
<feature type="transmembrane region" description="Helical" evidence="1">
    <location>
        <begin position="258"/>
        <end position="281"/>
    </location>
</feature>
<feature type="transmembrane region" description="Helical" evidence="1">
    <location>
        <begin position="234"/>
        <end position="252"/>
    </location>
</feature>
<reference evidence="3" key="1">
    <citation type="journal article" date="2014" name="Int. J. Syst. Evol. Microbiol.">
        <title>Complete genome sequence of Corynebacterium casei LMG S-19264T (=DSM 44701T), isolated from a smear-ripened cheese.</title>
        <authorList>
            <consortium name="US DOE Joint Genome Institute (JGI-PGF)"/>
            <person name="Walter F."/>
            <person name="Albersmeier A."/>
            <person name="Kalinowski J."/>
            <person name="Ruckert C."/>
        </authorList>
    </citation>
    <scope>NUCLEOTIDE SEQUENCE</scope>
    <source>
        <strain evidence="3">KCTC 32296</strain>
    </source>
</reference>
<evidence type="ECO:0000259" key="2">
    <source>
        <dbReference type="Pfam" id="PF07786"/>
    </source>
</evidence>
<reference evidence="3" key="2">
    <citation type="submission" date="2020-09" db="EMBL/GenBank/DDBJ databases">
        <authorList>
            <person name="Sun Q."/>
            <person name="Kim S."/>
        </authorList>
    </citation>
    <scope>NUCLEOTIDE SEQUENCE</scope>
    <source>
        <strain evidence="3">KCTC 32296</strain>
    </source>
</reference>
<dbReference type="InterPro" id="IPR012429">
    <property type="entry name" value="HGSNAT_cat"/>
</dbReference>
<feature type="domain" description="Heparan-alpha-glucosaminide N-acetyltransferase catalytic" evidence="2">
    <location>
        <begin position="5"/>
        <end position="163"/>
    </location>
</feature>
<evidence type="ECO:0000313" key="3">
    <source>
        <dbReference type="EMBL" id="GGZ35427.1"/>
    </source>
</evidence>
<dbReference type="EMBL" id="BMZB01000002">
    <property type="protein sequence ID" value="GGZ35427.1"/>
    <property type="molecule type" value="Genomic_DNA"/>
</dbReference>
<feature type="transmembrane region" description="Helical" evidence="1">
    <location>
        <begin position="79"/>
        <end position="97"/>
    </location>
</feature>
<keyword evidence="1" id="KW-0812">Transmembrane</keyword>
<name>A0A918Q8E3_9CAUL</name>